<dbReference type="InParanoid" id="G8JU78"/>
<dbReference type="KEGG" id="erc:Ecym_4546"/>
<evidence type="ECO:0000256" key="1">
    <source>
        <dbReference type="ARBA" id="ARBA00004123"/>
    </source>
</evidence>
<sequence>MLNEQTILEAFEQTMASNAGVIKEAEQQLFAMQREVGFTSFLISATKNDQIPLNIRLSCSIYLKNKIQRCWKSKKEDGIPEAEERNIKEQLVQALIENTENSHIRPHLTEAIRGILVHNESWDLAEVVLELFMSGKMEYIYPGLLLVFEVTIKHRYAMSENREYIDNFVEKVFPRMEEIASQLLNNDDYRSNELLYLILKSFKYACLNNFPRYFTNVEKLNSWIQLHLFLCSKPLPKEILELDPGDRSLDKRVKVNKWGFGNLNKFVHKYTRTTKFITAEFVQYVFQNIVPTILREYFKVIELWGNLSLWLCDASLYYLIQFLEKCLKTEELWPLIEPHLEVIIKHVIFPCLSASERSVELLEDDPEEYTRRYFDMNKEGSTADVASSEFIFVIGHSRFLEVNKILPLIHEVFIEFASKGDLQSAYREEGALRLFSNLSSFLAEADSPVCEELEPIFQHFITPLLNNDKYPFLVARALETVAIYQQEFKNMEILSKIFEMSYLNLMHSTSIPVQIEAADALKTLVVSNPSIHKHIASQVPGIMEKLLKLSKEFEIDILSEVMEAFVERFSDVLTPFANELAATLAEQFLKLGQSLVENTSGYYSTQDQDQETQASAMLQTMTTMVMSMNKVCLVDKFAPVVKFIVLNAQISFLTETVDLVDSLALSSKTMYNTFTPTIWELFHDILDSFQTYALEYFESYQVFFETVVTHGFPQDQTLVQQFLQVVNQVLDSEDDFDIESAFNVMISYALSMKDIPLYEKAFRVAQNQDLELDDASVVRLFLAGLYAKPLETLQLAEQQGITLGLMKKWLDCNFYSVYTTKLQMVALMSLLRLPELPGCINGFVSQLSTKLVKMAEYLPEAIRKRDCMAKGEMGSDSCDENGTGEFFDELEDDFKESCLDNINCFQEFHNFFSKLQEQERAKYQLLLNSMGNDTRESFRIIMEFISQTQKQPLA</sequence>
<dbReference type="GO" id="GO:0031267">
    <property type="term" value="F:small GTPase binding"/>
    <property type="evidence" value="ECO:0007669"/>
    <property type="project" value="InterPro"/>
</dbReference>
<organism evidence="5 6">
    <name type="scientific">Eremothecium cymbalariae (strain CBS 270.75 / DBVPG 7215 / KCTC 17166 / NRRL Y-17582)</name>
    <name type="common">Yeast</name>
    <dbReference type="NCBI Taxonomy" id="931890"/>
    <lineage>
        <taxon>Eukaryota</taxon>
        <taxon>Fungi</taxon>
        <taxon>Dikarya</taxon>
        <taxon>Ascomycota</taxon>
        <taxon>Saccharomycotina</taxon>
        <taxon>Saccharomycetes</taxon>
        <taxon>Saccharomycetales</taxon>
        <taxon>Saccharomycetaceae</taxon>
        <taxon>Eremothecium</taxon>
    </lineage>
</organism>
<dbReference type="eggNOG" id="KOG1991">
    <property type="taxonomic scope" value="Eukaryota"/>
</dbReference>
<dbReference type="GO" id="GO:0005829">
    <property type="term" value="C:cytosol"/>
    <property type="evidence" value="ECO:0007669"/>
    <property type="project" value="TreeGrafter"/>
</dbReference>
<evidence type="ECO:0000259" key="4">
    <source>
        <dbReference type="PROSITE" id="PS50166"/>
    </source>
</evidence>
<comment type="subcellular location">
    <subcellularLocation>
        <location evidence="1">Nucleus</location>
    </subcellularLocation>
</comment>
<name>G8JU78_ERECY</name>
<dbReference type="GO" id="GO:0006606">
    <property type="term" value="P:protein import into nucleus"/>
    <property type="evidence" value="ECO:0007669"/>
    <property type="project" value="EnsemblFungi"/>
</dbReference>
<keyword evidence="6" id="KW-1185">Reference proteome</keyword>
<dbReference type="FunCoup" id="G8JU78">
    <property type="interactions" value="283"/>
</dbReference>
<dbReference type="AlphaFoldDB" id="G8JU78"/>
<evidence type="ECO:0000256" key="3">
    <source>
        <dbReference type="ARBA" id="ARBA00023242"/>
    </source>
</evidence>
<dbReference type="STRING" id="931890.G8JU78"/>
<dbReference type="HOGENOM" id="CLU_004196_0_0_1"/>
<gene>
    <name evidence="5" type="ordered locus">Ecym_4546</name>
</gene>
<dbReference type="GO" id="GO:0061608">
    <property type="term" value="F:nuclear import signal receptor activity"/>
    <property type="evidence" value="ECO:0007669"/>
    <property type="project" value="EnsemblFungi"/>
</dbReference>
<dbReference type="InterPro" id="IPR001494">
    <property type="entry name" value="Importin-beta_N"/>
</dbReference>
<dbReference type="Pfam" id="PF03810">
    <property type="entry name" value="IBN_N"/>
    <property type="match status" value="1"/>
</dbReference>
<dbReference type="PANTHER" id="PTHR10997:SF28">
    <property type="entry name" value="IMPORTIN BETA SMX1"/>
    <property type="match status" value="1"/>
</dbReference>
<dbReference type="SMART" id="SM00913">
    <property type="entry name" value="IBN_N"/>
    <property type="match status" value="1"/>
</dbReference>
<dbReference type="Proteomes" id="UP000006790">
    <property type="component" value="Chromosome 4"/>
</dbReference>
<dbReference type="GO" id="GO:0005635">
    <property type="term" value="C:nuclear envelope"/>
    <property type="evidence" value="ECO:0007669"/>
    <property type="project" value="TreeGrafter"/>
</dbReference>
<evidence type="ECO:0000313" key="6">
    <source>
        <dbReference type="Proteomes" id="UP000006790"/>
    </source>
</evidence>
<dbReference type="InterPro" id="IPR016024">
    <property type="entry name" value="ARM-type_fold"/>
</dbReference>
<feature type="domain" description="Importin N-terminal" evidence="4">
    <location>
        <begin position="25"/>
        <end position="97"/>
    </location>
</feature>
<proteinExistence type="predicted"/>
<keyword evidence="2" id="KW-0813">Transport</keyword>
<evidence type="ECO:0000256" key="2">
    <source>
        <dbReference type="ARBA" id="ARBA00022448"/>
    </source>
</evidence>
<reference evidence="6" key="1">
    <citation type="journal article" date="2012" name="G3 (Bethesda)">
        <title>Pichia sorbitophila, an interspecies yeast hybrid reveals early steps of genome resolution following polyploidization.</title>
        <authorList>
            <person name="Leh Louis V."/>
            <person name="Despons L."/>
            <person name="Friedrich A."/>
            <person name="Martin T."/>
            <person name="Durrens P."/>
            <person name="Casaregola S."/>
            <person name="Neuveglise C."/>
            <person name="Fairhead C."/>
            <person name="Marck C."/>
            <person name="Cruz J.A."/>
            <person name="Straub M.L."/>
            <person name="Kugler V."/>
            <person name="Sacerdot C."/>
            <person name="Uzunov Z."/>
            <person name="Thierry A."/>
            <person name="Weiss S."/>
            <person name="Bleykasten C."/>
            <person name="De Montigny J."/>
            <person name="Jacques N."/>
            <person name="Jung P."/>
            <person name="Lemaire M."/>
            <person name="Mallet S."/>
            <person name="Morel G."/>
            <person name="Richard G.F."/>
            <person name="Sarkar A."/>
            <person name="Savel G."/>
            <person name="Schacherer J."/>
            <person name="Seret M.L."/>
            <person name="Talla E."/>
            <person name="Samson G."/>
            <person name="Jubin C."/>
            <person name="Poulain J."/>
            <person name="Vacherie B."/>
            <person name="Barbe V."/>
            <person name="Pelletier E."/>
            <person name="Sherman D.J."/>
            <person name="Westhof E."/>
            <person name="Weissenbach J."/>
            <person name="Baret P.V."/>
            <person name="Wincker P."/>
            <person name="Gaillardin C."/>
            <person name="Dujon B."/>
            <person name="Souciet J.L."/>
        </authorList>
    </citation>
    <scope>NUCLEOTIDE SEQUENCE [LARGE SCALE GENOMIC DNA]</scope>
    <source>
        <strain evidence="6">CBS 270.75 / DBVPG 7215 / KCTC 17166 / NRRL Y-17582</strain>
    </source>
</reference>
<dbReference type="GeneID" id="11470141"/>
<dbReference type="Gene3D" id="1.25.10.10">
    <property type="entry name" value="Leucine-rich Repeat Variant"/>
    <property type="match status" value="1"/>
</dbReference>
<dbReference type="PROSITE" id="PS50166">
    <property type="entry name" value="IMPORTIN_B_NT"/>
    <property type="match status" value="1"/>
</dbReference>
<accession>G8JU78</accession>
<dbReference type="GO" id="GO:0006406">
    <property type="term" value="P:mRNA export from nucleus"/>
    <property type="evidence" value="ECO:0007669"/>
    <property type="project" value="EnsemblFungi"/>
</dbReference>
<dbReference type="RefSeq" id="XP_003646398.1">
    <property type="nucleotide sequence ID" value="XM_003646350.1"/>
</dbReference>
<dbReference type="OrthoDB" id="760868at2759"/>
<protein>
    <recommendedName>
        <fullName evidence="4">Importin N-terminal domain-containing protein</fullName>
    </recommendedName>
</protein>
<keyword evidence="3" id="KW-0539">Nucleus</keyword>
<dbReference type="PANTHER" id="PTHR10997">
    <property type="entry name" value="IMPORTIN-7, 8, 11"/>
    <property type="match status" value="1"/>
</dbReference>
<dbReference type="InterPro" id="IPR011989">
    <property type="entry name" value="ARM-like"/>
</dbReference>
<dbReference type="SUPFAM" id="SSF48371">
    <property type="entry name" value="ARM repeat"/>
    <property type="match status" value="1"/>
</dbReference>
<dbReference type="EMBL" id="CP002500">
    <property type="protein sequence ID" value="AET39581.1"/>
    <property type="molecule type" value="Genomic_DNA"/>
</dbReference>
<evidence type="ECO:0000313" key="5">
    <source>
        <dbReference type="EMBL" id="AET39581.1"/>
    </source>
</evidence>
<dbReference type="OMA" id="MVMSMNK"/>